<keyword evidence="3" id="KW-1185">Reference proteome</keyword>
<dbReference type="EMBL" id="JAKUCV010005726">
    <property type="protein sequence ID" value="KAJ4830104.1"/>
    <property type="molecule type" value="Genomic_DNA"/>
</dbReference>
<evidence type="ECO:0000313" key="3">
    <source>
        <dbReference type="Proteomes" id="UP001141552"/>
    </source>
</evidence>
<accession>A0A9Q0FEM4</accession>
<dbReference type="Proteomes" id="UP001141552">
    <property type="component" value="Unassembled WGS sequence"/>
</dbReference>
<dbReference type="AlphaFoldDB" id="A0A9Q0FEM4"/>
<feature type="region of interest" description="Disordered" evidence="1">
    <location>
        <begin position="1"/>
        <end position="115"/>
    </location>
</feature>
<reference evidence="2" key="1">
    <citation type="submission" date="2022-02" db="EMBL/GenBank/DDBJ databases">
        <authorList>
            <person name="Henning P.M."/>
            <person name="McCubbin A.G."/>
            <person name="Shore J.S."/>
        </authorList>
    </citation>
    <scope>NUCLEOTIDE SEQUENCE</scope>
    <source>
        <strain evidence="2">F60SS</strain>
        <tissue evidence="2">Leaves</tissue>
    </source>
</reference>
<protein>
    <submittedName>
        <fullName evidence="2">Uncharacterized protein</fullName>
    </submittedName>
</protein>
<reference evidence="2" key="2">
    <citation type="journal article" date="2023" name="Plants (Basel)">
        <title>Annotation of the Turnera subulata (Passifloraceae) Draft Genome Reveals the S-Locus Evolved after the Divergence of Turneroideae from Passifloroideae in a Stepwise Manner.</title>
        <authorList>
            <person name="Henning P.M."/>
            <person name="Roalson E.H."/>
            <person name="Mir W."/>
            <person name="McCubbin A.G."/>
            <person name="Shore J.S."/>
        </authorList>
    </citation>
    <scope>NUCLEOTIDE SEQUENCE</scope>
    <source>
        <strain evidence="2">F60SS</strain>
    </source>
</reference>
<comment type="caution">
    <text evidence="2">The sequence shown here is derived from an EMBL/GenBank/DDBJ whole genome shotgun (WGS) entry which is preliminary data.</text>
</comment>
<feature type="compositionally biased region" description="Polar residues" evidence="1">
    <location>
        <begin position="10"/>
        <end position="35"/>
    </location>
</feature>
<gene>
    <name evidence="2" type="ORF">Tsubulata_001304</name>
</gene>
<feature type="compositionally biased region" description="Polar residues" evidence="1">
    <location>
        <begin position="62"/>
        <end position="71"/>
    </location>
</feature>
<organism evidence="2 3">
    <name type="scientific">Turnera subulata</name>
    <dbReference type="NCBI Taxonomy" id="218843"/>
    <lineage>
        <taxon>Eukaryota</taxon>
        <taxon>Viridiplantae</taxon>
        <taxon>Streptophyta</taxon>
        <taxon>Embryophyta</taxon>
        <taxon>Tracheophyta</taxon>
        <taxon>Spermatophyta</taxon>
        <taxon>Magnoliopsida</taxon>
        <taxon>eudicotyledons</taxon>
        <taxon>Gunneridae</taxon>
        <taxon>Pentapetalae</taxon>
        <taxon>rosids</taxon>
        <taxon>fabids</taxon>
        <taxon>Malpighiales</taxon>
        <taxon>Passifloraceae</taxon>
        <taxon>Turnera</taxon>
    </lineage>
</organism>
<proteinExistence type="predicted"/>
<sequence>MPSIARRRSSSSGESVAMTSENDDSIISVSNWESTPQKRKLRSSASAARESPVSTPMKWKSPSRSMDSSPTPNSPPIAIEKNLRETPGKLGKSAVKKLSDDFTGKPNWNPRGKLY</sequence>
<evidence type="ECO:0000256" key="1">
    <source>
        <dbReference type="SAM" id="MobiDB-lite"/>
    </source>
</evidence>
<name>A0A9Q0FEM4_9ROSI</name>
<evidence type="ECO:0000313" key="2">
    <source>
        <dbReference type="EMBL" id="KAJ4830104.1"/>
    </source>
</evidence>